<keyword evidence="8" id="KW-0902">Two-component regulatory system</keyword>
<dbReference type="Pfam" id="PF07730">
    <property type="entry name" value="HisKA_3"/>
    <property type="match status" value="1"/>
</dbReference>
<evidence type="ECO:0000256" key="3">
    <source>
        <dbReference type="ARBA" id="ARBA00022553"/>
    </source>
</evidence>
<feature type="transmembrane region" description="Helical" evidence="10">
    <location>
        <begin position="144"/>
        <end position="165"/>
    </location>
</feature>
<keyword evidence="7" id="KW-0067">ATP-binding</keyword>
<feature type="transmembrane region" description="Helical" evidence="10">
    <location>
        <begin position="110"/>
        <end position="132"/>
    </location>
</feature>
<name>A0A7J5B154_9MICO</name>
<dbReference type="CDD" id="cd16917">
    <property type="entry name" value="HATPase_UhpB-NarQ-NarX-like"/>
    <property type="match status" value="1"/>
</dbReference>
<dbReference type="AlphaFoldDB" id="A0A7J5B154"/>
<evidence type="ECO:0000256" key="5">
    <source>
        <dbReference type="ARBA" id="ARBA00022741"/>
    </source>
</evidence>
<evidence type="ECO:0000256" key="7">
    <source>
        <dbReference type="ARBA" id="ARBA00022840"/>
    </source>
</evidence>
<organism evidence="12 13">
    <name type="scientific">Pseudoclavibacter terrae</name>
    <dbReference type="NCBI Taxonomy" id="1530195"/>
    <lineage>
        <taxon>Bacteria</taxon>
        <taxon>Bacillati</taxon>
        <taxon>Actinomycetota</taxon>
        <taxon>Actinomycetes</taxon>
        <taxon>Micrococcales</taxon>
        <taxon>Microbacteriaceae</taxon>
        <taxon>Pseudoclavibacter</taxon>
    </lineage>
</organism>
<dbReference type="OrthoDB" id="227596at2"/>
<dbReference type="GO" id="GO:0046983">
    <property type="term" value="F:protein dimerization activity"/>
    <property type="evidence" value="ECO:0007669"/>
    <property type="project" value="InterPro"/>
</dbReference>
<dbReference type="GO" id="GO:0016020">
    <property type="term" value="C:membrane"/>
    <property type="evidence" value="ECO:0007669"/>
    <property type="project" value="InterPro"/>
</dbReference>
<comment type="catalytic activity">
    <reaction evidence="1">
        <text>ATP + protein L-histidine = ADP + protein N-phospho-L-histidine.</text>
        <dbReference type="EC" id="2.7.13.3"/>
    </reaction>
</comment>
<dbReference type="GO" id="GO:0000155">
    <property type="term" value="F:phosphorelay sensor kinase activity"/>
    <property type="evidence" value="ECO:0007669"/>
    <property type="project" value="InterPro"/>
</dbReference>
<feature type="domain" description="Signal transduction histidine kinase subgroup 3 dimerisation and phosphoacceptor" evidence="11">
    <location>
        <begin position="227"/>
        <end position="293"/>
    </location>
</feature>
<feature type="transmembrane region" description="Helical" evidence="10">
    <location>
        <begin position="67"/>
        <end position="90"/>
    </location>
</feature>
<evidence type="ECO:0000256" key="9">
    <source>
        <dbReference type="SAM" id="MobiDB-lite"/>
    </source>
</evidence>
<dbReference type="Proteomes" id="UP000490386">
    <property type="component" value="Unassembled WGS sequence"/>
</dbReference>
<keyword evidence="13" id="KW-1185">Reference proteome</keyword>
<proteinExistence type="predicted"/>
<evidence type="ECO:0000313" key="12">
    <source>
        <dbReference type="EMBL" id="KAB1637658.1"/>
    </source>
</evidence>
<keyword evidence="10" id="KW-0812">Transmembrane</keyword>
<dbReference type="SUPFAM" id="SSF55874">
    <property type="entry name" value="ATPase domain of HSP90 chaperone/DNA topoisomerase II/histidine kinase"/>
    <property type="match status" value="1"/>
</dbReference>
<keyword evidence="10" id="KW-1133">Transmembrane helix</keyword>
<feature type="region of interest" description="Disordered" evidence="9">
    <location>
        <begin position="290"/>
        <end position="309"/>
    </location>
</feature>
<keyword evidence="6 12" id="KW-0418">Kinase</keyword>
<dbReference type="InterPro" id="IPR050482">
    <property type="entry name" value="Sensor_HK_TwoCompSys"/>
</dbReference>
<dbReference type="Gene3D" id="3.30.565.10">
    <property type="entry name" value="Histidine kinase-like ATPase, C-terminal domain"/>
    <property type="match status" value="1"/>
</dbReference>
<evidence type="ECO:0000256" key="10">
    <source>
        <dbReference type="SAM" id="Phobius"/>
    </source>
</evidence>
<keyword evidence="5" id="KW-0547">Nucleotide-binding</keyword>
<gene>
    <name evidence="12" type="ORF">F8O03_10605</name>
</gene>
<evidence type="ECO:0000256" key="2">
    <source>
        <dbReference type="ARBA" id="ARBA00012438"/>
    </source>
</evidence>
<dbReference type="PANTHER" id="PTHR24421">
    <property type="entry name" value="NITRATE/NITRITE SENSOR PROTEIN NARX-RELATED"/>
    <property type="match status" value="1"/>
</dbReference>
<dbReference type="PANTHER" id="PTHR24421:SF10">
    <property type="entry name" value="NITRATE_NITRITE SENSOR PROTEIN NARQ"/>
    <property type="match status" value="1"/>
</dbReference>
<evidence type="ECO:0000313" key="13">
    <source>
        <dbReference type="Proteomes" id="UP000490386"/>
    </source>
</evidence>
<reference evidence="12 13" key="1">
    <citation type="submission" date="2019-09" db="EMBL/GenBank/DDBJ databases">
        <title>Phylogeny of genus Pseudoclavibacter and closely related genus.</title>
        <authorList>
            <person name="Li Y."/>
        </authorList>
    </citation>
    <scope>NUCLEOTIDE SEQUENCE [LARGE SCALE GENOMIC DNA]</scope>
    <source>
        <strain evidence="12 13">THG-MD12</strain>
    </source>
</reference>
<keyword evidence="4" id="KW-0808">Transferase</keyword>
<protein>
    <recommendedName>
        <fullName evidence="2">histidine kinase</fullName>
        <ecNumber evidence="2">2.7.13.3</ecNumber>
    </recommendedName>
</protein>
<dbReference type="EMBL" id="WBJX01000003">
    <property type="protein sequence ID" value="KAB1637658.1"/>
    <property type="molecule type" value="Genomic_DNA"/>
</dbReference>
<dbReference type="Gene3D" id="1.20.5.1930">
    <property type="match status" value="1"/>
</dbReference>
<dbReference type="InterPro" id="IPR011712">
    <property type="entry name" value="Sig_transdc_His_kin_sub3_dim/P"/>
</dbReference>
<dbReference type="RefSeq" id="WP_151423849.1">
    <property type="nucleotide sequence ID" value="NZ_WBJX01000003.1"/>
</dbReference>
<evidence type="ECO:0000259" key="11">
    <source>
        <dbReference type="Pfam" id="PF07730"/>
    </source>
</evidence>
<evidence type="ECO:0000256" key="6">
    <source>
        <dbReference type="ARBA" id="ARBA00022777"/>
    </source>
</evidence>
<feature type="transmembrane region" description="Helical" evidence="10">
    <location>
        <begin position="36"/>
        <end position="60"/>
    </location>
</feature>
<keyword evidence="10" id="KW-0472">Membrane</keyword>
<keyword evidence="3" id="KW-0597">Phosphoprotein</keyword>
<accession>A0A7J5B154</accession>
<comment type="caution">
    <text evidence="12">The sequence shown here is derived from an EMBL/GenBank/DDBJ whole genome shotgun (WGS) entry which is preliminary data.</text>
</comment>
<dbReference type="EC" id="2.7.13.3" evidence="2"/>
<evidence type="ECO:0000256" key="4">
    <source>
        <dbReference type="ARBA" id="ARBA00022679"/>
    </source>
</evidence>
<dbReference type="InterPro" id="IPR036890">
    <property type="entry name" value="HATPase_C_sf"/>
</dbReference>
<feature type="transmembrane region" description="Helical" evidence="10">
    <location>
        <begin position="177"/>
        <end position="196"/>
    </location>
</feature>
<dbReference type="GO" id="GO:0005524">
    <property type="term" value="F:ATP binding"/>
    <property type="evidence" value="ECO:0007669"/>
    <property type="project" value="UniProtKB-KW"/>
</dbReference>
<evidence type="ECO:0000256" key="8">
    <source>
        <dbReference type="ARBA" id="ARBA00023012"/>
    </source>
</evidence>
<sequence length="448" mass="46927">MRAVADDAFASGGGLINGHHPTWLNRVMRSSPRNSAVIGALWSATPSLLVLAGAVGFLAIGTWDRALFASVPGTGSPLLLAGLIAVQGLLLWPRRLRPLPVFGAVVGIDLAILGTTAGELGIGALAVGIASYRVVRHLPRRSALIALVVGAAATTTVGGVAMLLGSREAPLVLTATLLLRILLLYVLPAGIADYVLGRERLTDALREQARMAEQRQVERARGELRAERTALARELHDIAGHHLSGIIVSAQAATTLTRSDPERARAMMQGIQDDARTTLVDLRRTVGLLRSDDDDSNSRPDRPSPTPDLAGIETLVDAARERGQVVGFRVIGAPRSLGPLTEAAAYRMVQESLANAARHARGARSDVSVRFDEGEVAIVVVNAPTGPAPDAVAPRAPAQPGYGLSGMAERAELVGATLKTGRTSDGGWRNELTIGGAVRGVDRDGEAS</sequence>
<evidence type="ECO:0000256" key="1">
    <source>
        <dbReference type="ARBA" id="ARBA00000085"/>
    </source>
</evidence>